<dbReference type="Gene3D" id="1.25.40.10">
    <property type="entry name" value="Tetratricopeptide repeat domain"/>
    <property type="match status" value="5"/>
</dbReference>
<dbReference type="FunFam" id="1.25.40.10:FF:000256">
    <property type="entry name" value="Probable pre-mRNA splicing factor prp1"/>
    <property type="match status" value="1"/>
</dbReference>
<dbReference type="AlphaFoldDB" id="A0A9P6PRH2"/>
<evidence type="ECO:0000256" key="4">
    <source>
        <dbReference type="ARBA" id="ARBA00023187"/>
    </source>
</evidence>
<name>A0A9P6PRH2_9FUNG</name>
<dbReference type="SUPFAM" id="SSF48452">
    <property type="entry name" value="TPR-like"/>
    <property type="match status" value="4"/>
</dbReference>
<dbReference type="Pfam" id="PF13432">
    <property type="entry name" value="TPR_16"/>
    <property type="match status" value="1"/>
</dbReference>
<comment type="caution">
    <text evidence="8">The sequence shown here is derived from an EMBL/GenBank/DDBJ whole genome shotgun (WGS) entry which is preliminary data.</text>
</comment>
<evidence type="ECO:0000256" key="1">
    <source>
        <dbReference type="ARBA" id="ARBA00004123"/>
    </source>
</evidence>
<keyword evidence="3" id="KW-0677">Repeat</keyword>
<accession>A0A9P6PRH2</accession>
<organism evidence="8 9">
    <name type="scientific">Actinomortierella ambigua</name>
    <dbReference type="NCBI Taxonomy" id="1343610"/>
    <lineage>
        <taxon>Eukaryota</taxon>
        <taxon>Fungi</taxon>
        <taxon>Fungi incertae sedis</taxon>
        <taxon>Mucoromycota</taxon>
        <taxon>Mortierellomycotina</taxon>
        <taxon>Mortierellomycetes</taxon>
        <taxon>Mortierellales</taxon>
        <taxon>Mortierellaceae</taxon>
        <taxon>Actinomortierella</taxon>
    </lineage>
</organism>
<feature type="region of interest" description="Disordered" evidence="6">
    <location>
        <begin position="23"/>
        <end position="128"/>
    </location>
</feature>
<evidence type="ECO:0000256" key="5">
    <source>
        <dbReference type="ARBA" id="ARBA00023242"/>
    </source>
</evidence>
<dbReference type="PANTHER" id="PTHR11246:SF1">
    <property type="entry name" value="PRE-MRNA-PROCESSING FACTOR 6"/>
    <property type="match status" value="1"/>
</dbReference>
<feature type="compositionally biased region" description="Acidic residues" evidence="6">
    <location>
        <begin position="60"/>
        <end position="72"/>
    </location>
</feature>
<gene>
    <name evidence="8" type="ORF">DFQ27_009106</name>
</gene>
<proteinExistence type="predicted"/>
<dbReference type="Pfam" id="PF06424">
    <property type="entry name" value="PRP1_N"/>
    <property type="match status" value="1"/>
</dbReference>
<feature type="domain" description="PRP1 splicing factor N-terminal" evidence="7">
    <location>
        <begin position="13"/>
        <end position="157"/>
    </location>
</feature>
<dbReference type="Proteomes" id="UP000807716">
    <property type="component" value="Unassembled WGS sequence"/>
</dbReference>
<dbReference type="SMART" id="SM00386">
    <property type="entry name" value="HAT"/>
    <property type="match status" value="12"/>
</dbReference>
<dbReference type="InterPro" id="IPR011990">
    <property type="entry name" value="TPR-like_helical_dom_sf"/>
</dbReference>
<keyword evidence="9" id="KW-1185">Reference proteome</keyword>
<dbReference type="InterPro" id="IPR003107">
    <property type="entry name" value="HAT"/>
</dbReference>
<evidence type="ECO:0000313" key="9">
    <source>
        <dbReference type="Proteomes" id="UP000807716"/>
    </source>
</evidence>
<dbReference type="PANTHER" id="PTHR11246">
    <property type="entry name" value="PRE-MRNA SPLICING FACTOR"/>
    <property type="match status" value="1"/>
</dbReference>
<keyword evidence="4" id="KW-0508">mRNA splicing</keyword>
<reference evidence="8" key="1">
    <citation type="journal article" date="2020" name="Fungal Divers.">
        <title>Resolving the Mortierellaceae phylogeny through synthesis of multi-gene phylogenetics and phylogenomics.</title>
        <authorList>
            <person name="Vandepol N."/>
            <person name="Liber J."/>
            <person name="Desiro A."/>
            <person name="Na H."/>
            <person name="Kennedy M."/>
            <person name="Barry K."/>
            <person name="Grigoriev I.V."/>
            <person name="Miller A.N."/>
            <person name="O'Donnell K."/>
            <person name="Stajich J.E."/>
            <person name="Bonito G."/>
        </authorList>
    </citation>
    <scope>NUCLEOTIDE SEQUENCE</scope>
    <source>
        <strain evidence="8">BC1065</strain>
    </source>
</reference>
<evidence type="ECO:0000256" key="3">
    <source>
        <dbReference type="ARBA" id="ARBA00022737"/>
    </source>
</evidence>
<evidence type="ECO:0000259" key="7">
    <source>
        <dbReference type="Pfam" id="PF06424"/>
    </source>
</evidence>
<comment type="subcellular location">
    <subcellularLocation>
        <location evidence="1">Nucleus</location>
    </subcellularLocation>
</comment>
<dbReference type="InterPro" id="IPR010491">
    <property type="entry name" value="PRP1_N"/>
</dbReference>
<evidence type="ECO:0000256" key="2">
    <source>
        <dbReference type="ARBA" id="ARBA00022664"/>
    </source>
</evidence>
<dbReference type="GO" id="GO:0046540">
    <property type="term" value="C:U4/U6 x U5 tri-snRNP complex"/>
    <property type="evidence" value="ECO:0007669"/>
    <property type="project" value="TreeGrafter"/>
</dbReference>
<dbReference type="Pfam" id="PF13428">
    <property type="entry name" value="TPR_14"/>
    <property type="match status" value="1"/>
</dbReference>
<dbReference type="InterPro" id="IPR045075">
    <property type="entry name" value="Syf1-like"/>
</dbReference>
<dbReference type="GO" id="GO:0071013">
    <property type="term" value="C:catalytic step 2 spliceosome"/>
    <property type="evidence" value="ECO:0007669"/>
    <property type="project" value="TreeGrafter"/>
</dbReference>
<dbReference type="OrthoDB" id="440128at2759"/>
<sequence length="905" mass="101515">MFAATKDFMGKPAPPGYIAGLGRGATGFTTRSDIGPAREGPSEADIARMQHQAHRKKEEGDDDDERFQDPDNETGLFNTAPYEADDEEADRIYDSIDTRIEERRKAKREQRAKEREEAEGGEGPSIKDQFADLKRGLSAVTSDQWESLPEVGNIAGKNKKKENRRDFFTPVPDSLLTRGREELTNTLDAKNGLSTPAGTMTNFREIGEANKQVLGLRLDRMADSASGQTTIDPKGYLTDLNSVTHKSAAEIGDLKKARLLLRSVITTNPKHAPGWIAAARLEEHAGKIGDARQFIEKGCSECPKSEDIWLEAVRLNTVENAKKILSNAVREIRQSVKIWLKAVDLETETDAKKTVLRRALENVPNSVRLWKAAVEMEEDPNNARILLARAVELVPQSVELWIALARLETYENAKKVLNRARGKVPTSHEIWITAFCLEEANGKDVDTLVANAVRRLSMMESALTRDQWIEEAEKCEKNGFIKTCQALIRATIGMGIEEPDLKSTWMEDAESAIVHQSYDTARAIYAHALRTFPAKKSVWRRAILLEKAHGTKESLEELLARSITFCPHAEFLWLMGAKEKWLGGDVPGARAILDAAFLANPNSEQIWLAAVKLEAENGEHGRAELLLQKAREQADTMKVWMKSAVFKRQLGKIDEALQVLDEGLIKYPQSDKMWMIRGQILVDRGDNQKARENFIKGLKSCPKSTSLWILASRLEEKAGLLIKSRALLERARLLNPKTPELWLESVRIELRGGNQSMAKALMSKALQDCPTSGLLWSEAVWLEPRAQRKGKIVDALKKSENSAHVLVTAARLFWSDRQVEKARQWFLRAEKADGDLGDAWAWHYKFEVQHGDDNRRDDLVRRCKAAEPRHGEHWQAVAKDLKNVAKPTEEILVLTAASLPSNVVP</sequence>
<evidence type="ECO:0000313" key="8">
    <source>
        <dbReference type="EMBL" id="KAG0250987.1"/>
    </source>
</evidence>
<evidence type="ECO:0000256" key="6">
    <source>
        <dbReference type="SAM" id="MobiDB-lite"/>
    </source>
</evidence>
<dbReference type="GO" id="GO:0000244">
    <property type="term" value="P:spliceosomal tri-snRNP complex assembly"/>
    <property type="evidence" value="ECO:0007669"/>
    <property type="project" value="TreeGrafter"/>
</dbReference>
<protein>
    <recommendedName>
        <fullName evidence="7">PRP1 splicing factor N-terminal domain-containing protein</fullName>
    </recommendedName>
</protein>
<keyword evidence="5" id="KW-0539">Nucleus</keyword>
<dbReference type="EMBL" id="JAAAJB010000802">
    <property type="protein sequence ID" value="KAG0250987.1"/>
    <property type="molecule type" value="Genomic_DNA"/>
</dbReference>
<feature type="compositionally biased region" description="Basic and acidic residues" evidence="6">
    <location>
        <begin position="90"/>
        <end position="118"/>
    </location>
</feature>
<keyword evidence="2" id="KW-0507">mRNA processing</keyword>